<dbReference type="Proteomes" id="UP001489004">
    <property type="component" value="Unassembled WGS sequence"/>
</dbReference>
<dbReference type="PANTHER" id="PTHR12286">
    <property type="entry name" value="SACCHAROPINE DEHYDROGENASE-LIKE OXIDOREDUCTASE"/>
    <property type="match status" value="1"/>
</dbReference>
<organism evidence="3 4">
    <name type="scientific">[Myrmecia] bisecta</name>
    <dbReference type="NCBI Taxonomy" id="41462"/>
    <lineage>
        <taxon>Eukaryota</taxon>
        <taxon>Viridiplantae</taxon>
        <taxon>Chlorophyta</taxon>
        <taxon>core chlorophytes</taxon>
        <taxon>Trebouxiophyceae</taxon>
        <taxon>Trebouxiales</taxon>
        <taxon>Trebouxiaceae</taxon>
        <taxon>Myrmecia</taxon>
    </lineage>
</organism>
<dbReference type="InterPro" id="IPR005097">
    <property type="entry name" value="Sacchrp_dh_NADP-bd"/>
</dbReference>
<dbReference type="AlphaFoldDB" id="A0AAW1R7Y8"/>
<proteinExistence type="inferred from homology"/>
<comment type="similarity">
    <text evidence="1">Belongs to the saccharopine dehydrogenase family.</text>
</comment>
<protein>
    <recommendedName>
        <fullName evidence="2">Saccharopine dehydrogenase NADP binding domain-containing protein</fullName>
    </recommendedName>
</protein>
<dbReference type="Gene3D" id="3.40.50.720">
    <property type="entry name" value="NAD(P)-binding Rossmann-like Domain"/>
    <property type="match status" value="1"/>
</dbReference>
<dbReference type="EMBL" id="JALJOR010000001">
    <property type="protein sequence ID" value="KAK9829744.1"/>
    <property type="molecule type" value="Genomic_DNA"/>
</dbReference>
<gene>
    <name evidence="3" type="ORF">WJX72_007630</name>
</gene>
<evidence type="ECO:0000259" key="2">
    <source>
        <dbReference type="Pfam" id="PF03435"/>
    </source>
</evidence>
<dbReference type="GO" id="GO:0005886">
    <property type="term" value="C:plasma membrane"/>
    <property type="evidence" value="ECO:0007669"/>
    <property type="project" value="TreeGrafter"/>
</dbReference>
<dbReference type="SUPFAM" id="SSF51735">
    <property type="entry name" value="NAD(P)-binding Rossmann-fold domains"/>
    <property type="match status" value="1"/>
</dbReference>
<sequence>MADRPYEIVVWGATGFVGKLVCEHVAQNYQGQVRWAMAGRNKEKLEAVKQDLIKMNPDCKDVPILIGDIKDQASVDKIAGSTEVVLATAGPYALMGTPIVDASVRMGSHYCDITGESHWIHKMVKRYHEEAAGKGVKIVHACGYDSIPSDLGTTLVVDYIQKQLGKKPASVDTLVGPIYGNVSGGTVATIFEVLSGPKEDQRISQDPYCLNPPGSHRGSAKDQFGVRYCKPAGKWTSPFLMATANTRIVRRSAGLLPAVYGDKFEYNEAVENGSVFGAAAYATGFLMAGALLFIKPLHPLLRKVLPAQGQGPSREVQQKGFWKHTVVGVTEKEADSAPQVVFADVAGKRDPGYWETSRMLLEAGLCLARQEAQLRNSGMLQGGVLTPGTAMGMTLVERLRNAGMTFSVRH</sequence>
<dbReference type="GO" id="GO:0009247">
    <property type="term" value="P:glycolipid biosynthetic process"/>
    <property type="evidence" value="ECO:0007669"/>
    <property type="project" value="TreeGrafter"/>
</dbReference>
<dbReference type="InterPro" id="IPR051276">
    <property type="entry name" value="Saccharopine_DH-like_oxidrdct"/>
</dbReference>
<keyword evidence="4" id="KW-1185">Reference proteome</keyword>
<dbReference type="Pfam" id="PF03435">
    <property type="entry name" value="Sacchrp_dh_NADP"/>
    <property type="match status" value="1"/>
</dbReference>
<comment type="caution">
    <text evidence="3">The sequence shown here is derived from an EMBL/GenBank/DDBJ whole genome shotgun (WGS) entry which is preliminary data.</text>
</comment>
<reference evidence="3 4" key="1">
    <citation type="journal article" date="2024" name="Nat. Commun.">
        <title>Phylogenomics reveals the evolutionary origins of lichenization in chlorophyte algae.</title>
        <authorList>
            <person name="Puginier C."/>
            <person name="Libourel C."/>
            <person name="Otte J."/>
            <person name="Skaloud P."/>
            <person name="Haon M."/>
            <person name="Grisel S."/>
            <person name="Petersen M."/>
            <person name="Berrin J.G."/>
            <person name="Delaux P.M."/>
            <person name="Dal Grande F."/>
            <person name="Keller J."/>
        </authorList>
    </citation>
    <scope>NUCLEOTIDE SEQUENCE [LARGE SCALE GENOMIC DNA]</scope>
    <source>
        <strain evidence="3 4">SAG 2043</strain>
    </source>
</reference>
<dbReference type="InterPro" id="IPR036291">
    <property type="entry name" value="NAD(P)-bd_dom_sf"/>
</dbReference>
<evidence type="ECO:0000256" key="1">
    <source>
        <dbReference type="ARBA" id="ARBA00038048"/>
    </source>
</evidence>
<dbReference type="GO" id="GO:0005739">
    <property type="term" value="C:mitochondrion"/>
    <property type="evidence" value="ECO:0007669"/>
    <property type="project" value="TreeGrafter"/>
</dbReference>
<feature type="domain" description="Saccharopine dehydrogenase NADP binding" evidence="2">
    <location>
        <begin position="8"/>
        <end position="139"/>
    </location>
</feature>
<evidence type="ECO:0000313" key="3">
    <source>
        <dbReference type="EMBL" id="KAK9829744.1"/>
    </source>
</evidence>
<dbReference type="GO" id="GO:0005811">
    <property type="term" value="C:lipid droplet"/>
    <property type="evidence" value="ECO:0007669"/>
    <property type="project" value="TreeGrafter"/>
</dbReference>
<dbReference type="PANTHER" id="PTHR12286:SF5">
    <property type="entry name" value="SACCHAROPINE DEHYDROGENASE-LIKE OXIDOREDUCTASE"/>
    <property type="match status" value="1"/>
</dbReference>
<accession>A0AAW1R7Y8</accession>
<name>A0AAW1R7Y8_9CHLO</name>
<evidence type="ECO:0000313" key="4">
    <source>
        <dbReference type="Proteomes" id="UP001489004"/>
    </source>
</evidence>